<protein>
    <submittedName>
        <fullName evidence="3">UDP-N-acetylglucosamine 2-epimerase (Hydrolyzing)</fullName>
        <ecNumber evidence="3">3.2.1.183</ecNumber>
    </submittedName>
</protein>
<dbReference type="AlphaFoldDB" id="A0A4U8TCQ4"/>
<feature type="compositionally biased region" description="Polar residues" evidence="1">
    <location>
        <begin position="1"/>
        <end position="14"/>
    </location>
</feature>
<dbReference type="STRING" id="1677920.LS71_03950"/>
<evidence type="ECO:0000313" key="3">
    <source>
        <dbReference type="EMBL" id="TLD97735.1"/>
    </source>
</evidence>
<dbReference type="PANTHER" id="PTHR43174:SF3">
    <property type="entry name" value="UDP-N-ACETYLGLUCOSAMINE 2-EPIMERASE"/>
    <property type="match status" value="1"/>
</dbReference>
<feature type="region of interest" description="Disordered" evidence="1">
    <location>
        <begin position="1"/>
        <end position="64"/>
    </location>
</feature>
<sequence length="473" mass="51471">MTPQSTPKPSCSSKKNAKSAHARARYHTSNAHTTESPQNLASQQTAPYHHTTPQSPILHNSQNPHNRTYSLAIVTGTRAEWGLLYPLARKIKANTHFSLRIIATGAHLQPRHGSTYKEIESDGFTIAAKIPILSRNSNTRQDIANAIAKGITRFSAYFLANPCDMLILLGDRYEAFAAAIACANANIPIAHIAGGESTQGANDEYMRHCISKMSYLHFPATALYAKRLIQLGEAPERVFNVGSLAVENIANTVLLDSMQLSQRLHISQDFLSNFCLLTFHSSTLESSNPADEIILLLQALLKTPYNIIATKANADALGANINAVLETFARKYPHRILLCASLGRVGYLSALKLARFVIGNSSSGLSEAPILQVPTINIGHRQQGRFMPDSVLSPNPAAIESSTSKATSNPACKKAYRDAILQAISTIESKSFQARLDSISHPFGLGDTSARIVEIIESSLQKGINLKKAFFML</sequence>
<dbReference type="RefSeq" id="WP_081946250.1">
    <property type="nucleotide sequence ID" value="NZ_JRPR02000001.1"/>
</dbReference>
<organism evidence="3 4">
    <name type="scientific">Helicobacter jaachi</name>
    <dbReference type="NCBI Taxonomy" id="1677920"/>
    <lineage>
        <taxon>Bacteria</taxon>
        <taxon>Pseudomonadati</taxon>
        <taxon>Campylobacterota</taxon>
        <taxon>Epsilonproteobacteria</taxon>
        <taxon>Campylobacterales</taxon>
        <taxon>Helicobacteraceae</taxon>
        <taxon>Helicobacter</taxon>
    </lineage>
</organism>
<evidence type="ECO:0000256" key="1">
    <source>
        <dbReference type="SAM" id="MobiDB-lite"/>
    </source>
</evidence>
<evidence type="ECO:0000313" key="4">
    <source>
        <dbReference type="Proteomes" id="UP000029733"/>
    </source>
</evidence>
<dbReference type="GO" id="GO:0004553">
    <property type="term" value="F:hydrolase activity, hydrolyzing O-glycosyl compounds"/>
    <property type="evidence" value="ECO:0007669"/>
    <property type="project" value="InterPro"/>
</dbReference>
<keyword evidence="3" id="KW-0326">Glycosidase</keyword>
<dbReference type="Proteomes" id="UP000029733">
    <property type="component" value="Unassembled WGS sequence"/>
</dbReference>
<dbReference type="NCBIfam" id="TIGR03568">
    <property type="entry name" value="NeuC_NnaA"/>
    <property type="match status" value="1"/>
</dbReference>
<feature type="compositionally biased region" description="Basic residues" evidence="1">
    <location>
        <begin position="15"/>
        <end position="26"/>
    </location>
</feature>
<dbReference type="EC" id="3.2.1.183" evidence="3"/>
<reference evidence="3 4" key="1">
    <citation type="journal article" date="2014" name="Genome Announc.">
        <title>Draft genome sequences of eight enterohepatic helicobacter species isolated from both laboratory and wild rodents.</title>
        <authorList>
            <person name="Sheh A."/>
            <person name="Shen Z."/>
            <person name="Fox J.G."/>
        </authorList>
    </citation>
    <scope>NUCLEOTIDE SEQUENCE [LARGE SCALE GENOMIC DNA]</scope>
    <source>
        <strain evidence="3 4">MIT 09-6949</strain>
    </source>
</reference>
<dbReference type="Pfam" id="PF02350">
    <property type="entry name" value="Epimerase_2"/>
    <property type="match status" value="1"/>
</dbReference>
<dbReference type="GO" id="GO:0006047">
    <property type="term" value="P:UDP-N-acetylglucosamine metabolic process"/>
    <property type="evidence" value="ECO:0007669"/>
    <property type="project" value="InterPro"/>
</dbReference>
<proteinExistence type="predicted"/>
<dbReference type="InterPro" id="IPR020004">
    <property type="entry name" value="UDP-GlcNAc_Epase"/>
</dbReference>
<dbReference type="PANTHER" id="PTHR43174">
    <property type="entry name" value="UDP-N-ACETYLGLUCOSAMINE 2-EPIMERASE"/>
    <property type="match status" value="1"/>
</dbReference>
<dbReference type="InterPro" id="IPR029767">
    <property type="entry name" value="WecB-like"/>
</dbReference>
<name>A0A4U8TCQ4_9HELI</name>
<dbReference type="Gene3D" id="3.40.50.2000">
    <property type="entry name" value="Glycogen Phosphorylase B"/>
    <property type="match status" value="2"/>
</dbReference>
<dbReference type="EMBL" id="JRPR02000001">
    <property type="protein sequence ID" value="TLD97735.1"/>
    <property type="molecule type" value="Genomic_DNA"/>
</dbReference>
<feature type="compositionally biased region" description="Polar residues" evidence="1">
    <location>
        <begin position="27"/>
        <end position="64"/>
    </location>
</feature>
<gene>
    <name evidence="3" type="primary">neuC</name>
    <name evidence="3" type="ORF">LS71_003100</name>
</gene>
<keyword evidence="4" id="KW-1185">Reference proteome</keyword>
<dbReference type="InterPro" id="IPR003331">
    <property type="entry name" value="UDP_GlcNAc_Epimerase_2_dom"/>
</dbReference>
<dbReference type="SUPFAM" id="SSF53756">
    <property type="entry name" value="UDP-Glycosyltransferase/glycogen phosphorylase"/>
    <property type="match status" value="1"/>
</dbReference>
<feature type="domain" description="UDP-N-acetylglucosamine 2-epimerase" evidence="2">
    <location>
        <begin position="90"/>
        <end position="457"/>
    </location>
</feature>
<dbReference type="OrthoDB" id="9803238at2"/>
<keyword evidence="3" id="KW-0378">Hydrolase</keyword>
<comment type="caution">
    <text evidence="3">The sequence shown here is derived from an EMBL/GenBank/DDBJ whole genome shotgun (WGS) entry which is preliminary data.</text>
</comment>
<evidence type="ECO:0000259" key="2">
    <source>
        <dbReference type="Pfam" id="PF02350"/>
    </source>
</evidence>
<accession>A0A4U8TCQ4</accession>